<feature type="domain" description="HTH lysR-type" evidence="5">
    <location>
        <begin position="1"/>
        <end position="51"/>
    </location>
</feature>
<sequence length="283" mass="32188">MFICVYEHQSVTKAAVNMGVTQSTVSHGLNQLRKIVNDELFVACGRSIAPTPKANDLIGQARAIILAMQEFSCSQDYNPSKDEKGFIVAANDYEIETIIKPIFEKFRTQAPLSHLHIAPARTQKRWASLLRAGDVDLVLTPELTSNESDLIQTKLLTDQEVCFYNPKKQTPPTTLEQYCAKPHAIMAYENIHHTEIDTILQEYGMKRKVVASAPSFAAVASLIRDTNIIVSMPSRLSTTIFHEFKQVPLPFNYSPFNIVKVWHCRNKKSQRHTWFKDLMRHNE</sequence>
<dbReference type="SUPFAM" id="SSF46785">
    <property type="entry name" value="Winged helix' DNA-binding domain"/>
    <property type="match status" value="1"/>
</dbReference>
<comment type="caution">
    <text evidence="6">The sequence shown here is derived from an EMBL/GenBank/DDBJ whole genome shotgun (WGS) entry which is preliminary data.</text>
</comment>
<gene>
    <name evidence="6" type="ORF">EJA03_18280</name>
</gene>
<dbReference type="InterPro" id="IPR005119">
    <property type="entry name" value="LysR_subst-bd"/>
</dbReference>
<dbReference type="PANTHER" id="PTHR30118:SF6">
    <property type="entry name" value="HTH-TYPE TRANSCRIPTIONAL REGULATOR LEUO"/>
    <property type="match status" value="1"/>
</dbReference>
<dbReference type="InterPro" id="IPR036388">
    <property type="entry name" value="WH-like_DNA-bd_sf"/>
</dbReference>
<dbReference type="SUPFAM" id="SSF53850">
    <property type="entry name" value="Periplasmic binding protein-like II"/>
    <property type="match status" value="1"/>
</dbReference>
<dbReference type="Proteomes" id="UP000269041">
    <property type="component" value="Unassembled WGS sequence"/>
</dbReference>
<dbReference type="EMBL" id="RSFA01000127">
    <property type="protein sequence ID" value="RSD29528.1"/>
    <property type="molecule type" value="Genomic_DNA"/>
</dbReference>
<dbReference type="Gene3D" id="3.40.190.10">
    <property type="entry name" value="Periplasmic binding protein-like II"/>
    <property type="match status" value="2"/>
</dbReference>
<proteinExistence type="inferred from homology"/>
<evidence type="ECO:0000313" key="6">
    <source>
        <dbReference type="EMBL" id="RSD29528.1"/>
    </source>
</evidence>
<dbReference type="OrthoDB" id="6621790at2"/>
<dbReference type="Gene3D" id="1.10.10.10">
    <property type="entry name" value="Winged helix-like DNA-binding domain superfamily/Winged helix DNA-binding domain"/>
    <property type="match status" value="1"/>
</dbReference>
<dbReference type="Pfam" id="PF03466">
    <property type="entry name" value="LysR_substrate"/>
    <property type="match status" value="1"/>
</dbReference>
<keyword evidence="4" id="KW-0804">Transcription</keyword>
<dbReference type="InterPro" id="IPR000847">
    <property type="entry name" value="LysR_HTH_N"/>
</dbReference>
<dbReference type="PROSITE" id="PS50931">
    <property type="entry name" value="HTH_LYSR"/>
    <property type="match status" value="1"/>
</dbReference>
<organism evidence="6 7">
    <name type="scientific">Vibrio pectenicida</name>
    <dbReference type="NCBI Taxonomy" id="62763"/>
    <lineage>
        <taxon>Bacteria</taxon>
        <taxon>Pseudomonadati</taxon>
        <taxon>Pseudomonadota</taxon>
        <taxon>Gammaproteobacteria</taxon>
        <taxon>Vibrionales</taxon>
        <taxon>Vibrionaceae</taxon>
        <taxon>Vibrio</taxon>
    </lineage>
</organism>
<reference evidence="6 7" key="1">
    <citation type="submission" date="2018-12" db="EMBL/GenBank/DDBJ databases">
        <title>Genomic taxonomy of the Vibrionaceae family.</title>
        <authorList>
            <person name="Gomez-Gil B."/>
            <person name="Enciso-Ibarra K."/>
        </authorList>
    </citation>
    <scope>NUCLEOTIDE SEQUENCE [LARGE SCALE GENOMIC DNA]</scope>
    <source>
        <strain evidence="6 7">CAIM 594</strain>
    </source>
</reference>
<dbReference type="InterPro" id="IPR036390">
    <property type="entry name" value="WH_DNA-bd_sf"/>
</dbReference>
<evidence type="ECO:0000256" key="4">
    <source>
        <dbReference type="ARBA" id="ARBA00023163"/>
    </source>
</evidence>
<dbReference type="GO" id="GO:0003677">
    <property type="term" value="F:DNA binding"/>
    <property type="evidence" value="ECO:0007669"/>
    <property type="project" value="UniProtKB-KW"/>
</dbReference>
<keyword evidence="7" id="KW-1185">Reference proteome</keyword>
<keyword evidence="2" id="KW-0805">Transcription regulation</keyword>
<evidence type="ECO:0000313" key="7">
    <source>
        <dbReference type="Proteomes" id="UP000269041"/>
    </source>
</evidence>
<dbReference type="Pfam" id="PF00126">
    <property type="entry name" value="HTH_1"/>
    <property type="match status" value="1"/>
</dbReference>
<protein>
    <submittedName>
        <fullName evidence="6">LysR family transcriptional regulator</fullName>
    </submittedName>
</protein>
<comment type="similarity">
    <text evidence="1">Belongs to the LysR transcriptional regulatory family.</text>
</comment>
<dbReference type="PANTHER" id="PTHR30118">
    <property type="entry name" value="HTH-TYPE TRANSCRIPTIONAL REGULATOR LEUO-RELATED"/>
    <property type="match status" value="1"/>
</dbReference>
<keyword evidence="3" id="KW-0238">DNA-binding</keyword>
<accession>A0A3R9EDV8</accession>
<dbReference type="InterPro" id="IPR050389">
    <property type="entry name" value="LysR-type_TF"/>
</dbReference>
<evidence type="ECO:0000259" key="5">
    <source>
        <dbReference type="PROSITE" id="PS50931"/>
    </source>
</evidence>
<dbReference type="AlphaFoldDB" id="A0A3R9EDV8"/>
<evidence type="ECO:0000256" key="1">
    <source>
        <dbReference type="ARBA" id="ARBA00009437"/>
    </source>
</evidence>
<evidence type="ECO:0000256" key="3">
    <source>
        <dbReference type="ARBA" id="ARBA00023125"/>
    </source>
</evidence>
<name>A0A3R9EDV8_9VIBR</name>
<evidence type="ECO:0000256" key="2">
    <source>
        <dbReference type="ARBA" id="ARBA00023015"/>
    </source>
</evidence>
<dbReference type="CDD" id="cd08417">
    <property type="entry name" value="PBP2_Nitroaromatics_like"/>
    <property type="match status" value="1"/>
</dbReference>
<dbReference type="GO" id="GO:0003700">
    <property type="term" value="F:DNA-binding transcription factor activity"/>
    <property type="evidence" value="ECO:0007669"/>
    <property type="project" value="InterPro"/>
</dbReference>
<dbReference type="InterPro" id="IPR037402">
    <property type="entry name" value="YidZ_PBP2"/>
</dbReference>